<evidence type="ECO:0000256" key="2">
    <source>
        <dbReference type="SAM" id="SignalP"/>
    </source>
</evidence>
<evidence type="ECO:0000313" key="3">
    <source>
        <dbReference type="EMBL" id="KAF0300166.1"/>
    </source>
</evidence>
<feature type="compositionally biased region" description="Polar residues" evidence="1">
    <location>
        <begin position="295"/>
        <end position="311"/>
    </location>
</feature>
<feature type="compositionally biased region" description="Basic residues" evidence="1">
    <location>
        <begin position="161"/>
        <end position="170"/>
    </location>
</feature>
<keyword evidence="4" id="KW-1185">Reference proteome</keyword>
<dbReference type="SUPFAM" id="SSF50969">
    <property type="entry name" value="YVTN repeat-like/Quinoprotein amine dehydrogenase"/>
    <property type="match status" value="1"/>
</dbReference>
<feature type="region of interest" description="Disordered" evidence="1">
    <location>
        <begin position="130"/>
        <end position="149"/>
    </location>
</feature>
<sequence length="480" mass="50239">MRRRRVLAAMVLAVTAATASANMVTDLPGGGHVEVETGSRGQVCMYITDDWGTVETTQCTSQPGTYTLTGRGGGQARVTINDFGGVSVNTGYFGDVEHSGNSATSHHRQQQSRHQPSEEEENSVRFGAFVNPRPVAPPVSPTEASPVQAPSAYAAHWPAYRQRRPLRRRPTPPPTLPPNRVPHLPNRARPTFGPLVLPQGPPVTEAGLGAVEIIASGPGQLTVFGDGPDTDGDSGLALTGPSSLYPTIKPLIARKKRNRFSSSSSSDNEEDGLSNVRLTRNSNGAATMFGGPGHQFSSVQSPGHGSVLNSRQGANRFSSVQSSDGNSVLNSQQGANRFSSVNSHDGSSVLNNQQGANRFSSVQSPDGSSVLNSQQGANRVSSVQSADGSSVITSQTPDGQRLGLVRSPDGSVVFSTFIDGRLVNVVQSSDGSSVVSANIDGRQVTALTSPTGQRLIAGAGPGHNLDAFFNRVMLQLAGTQ</sequence>
<protein>
    <submittedName>
        <fullName evidence="3">Uncharacterized protein</fullName>
    </submittedName>
</protein>
<feature type="region of interest" description="Disordered" evidence="1">
    <location>
        <begin position="94"/>
        <end position="123"/>
    </location>
</feature>
<feature type="region of interest" description="Disordered" evidence="1">
    <location>
        <begin position="357"/>
        <end position="400"/>
    </location>
</feature>
<evidence type="ECO:0000313" key="4">
    <source>
        <dbReference type="Proteomes" id="UP000440578"/>
    </source>
</evidence>
<feature type="region of interest" description="Disordered" evidence="1">
    <location>
        <begin position="282"/>
        <end position="311"/>
    </location>
</feature>
<feature type="signal peptide" evidence="2">
    <location>
        <begin position="1"/>
        <end position="21"/>
    </location>
</feature>
<dbReference type="OrthoDB" id="10661603at2759"/>
<evidence type="ECO:0000256" key="1">
    <source>
        <dbReference type="SAM" id="MobiDB-lite"/>
    </source>
</evidence>
<gene>
    <name evidence="3" type="ORF">FJT64_027275</name>
</gene>
<keyword evidence="2" id="KW-0732">Signal</keyword>
<dbReference type="EMBL" id="VIIS01001284">
    <property type="protein sequence ID" value="KAF0300166.1"/>
    <property type="molecule type" value="Genomic_DNA"/>
</dbReference>
<dbReference type="InterPro" id="IPR011044">
    <property type="entry name" value="Quino_amine_DH_bsu"/>
</dbReference>
<accession>A0A6A4VZ15</accession>
<feature type="region of interest" description="Disordered" evidence="1">
    <location>
        <begin position="158"/>
        <end position="185"/>
    </location>
</feature>
<dbReference type="Proteomes" id="UP000440578">
    <property type="component" value="Unassembled WGS sequence"/>
</dbReference>
<feature type="region of interest" description="Disordered" evidence="1">
    <location>
        <begin position="224"/>
        <end position="243"/>
    </location>
</feature>
<feature type="compositionally biased region" description="Pro residues" evidence="1">
    <location>
        <begin position="171"/>
        <end position="180"/>
    </location>
</feature>
<feature type="compositionally biased region" description="Polar residues" evidence="1">
    <location>
        <begin position="357"/>
        <end position="398"/>
    </location>
</feature>
<organism evidence="3 4">
    <name type="scientific">Amphibalanus amphitrite</name>
    <name type="common">Striped barnacle</name>
    <name type="synonym">Balanus amphitrite</name>
    <dbReference type="NCBI Taxonomy" id="1232801"/>
    <lineage>
        <taxon>Eukaryota</taxon>
        <taxon>Metazoa</taxon>
        <taxon>Ecdysozoa</taxon>
        <taxon>Arthropoda</taxon>
        <taxon>Crustacea</taxon>
        <taxon>Multicrustacea</taxon>
        <taxon>Cirripedia</taxon>
        <taxon>Thoracica</taxon>
        <taxon>Thoracicalcarea</taxon>
        <taxon>Balanomorpha</taxon>
        <taxon>Balanoidea</taxon>
        <taxon>Balanidae</taxon>
        <taxon>Amphibalaninae</taxon>
        <taxon>Amphibalanus</taxon>
    </lineage>
</organism>
<dbReference type="AlphaFoldDB" id="A0A6A4VZ15"/>
<comment type="caution">
    <text evidence="3">The sequence shown here is derived from an EMBL/GenBank/DDBJ whole genome shotgun (WGS) entry which is preliminary data.</text>
</comment>
<reference evidence="3 4" key="1">
    <citation type="submission" date="2019-07" db="EMBL/GenBank/DDBJ databases">
        <title>Draft genome assembly of a fouling barnacle, Amphibalanus amphitrite (Darwin, 1854): The first reference genome for Thecostraca.</title>
        <authorList>
            <person name="Kim W."/>
        </authorList>
    </citation>
    <scope>NUCLEOTIDE SEQUENCE [LARGE SCALE GENOMIC DNA]</scope>
    <source>
        <strain evidence="3">SNU_AA5</strain>
        <tissue evidence="3">Soma without cirri and trophi</tissue>
    </source>
</reference>
<name>A0A6A4VZ15_AMPAM</name>
<feature type="chain" id="PRO_5025550580" evidence="2">
    <location>
        <begin position="22"/>
        <end position="480"/>
    </location>
</feature>
<proteinExistence type="predicted"/>